<dbReference type="GO" id="GO:0004725">
    <property type="term" value="F:protein tyrosine phosphatase activity"/>
    <property type="evidence" value="ECO:0007669"/>
    <property type="project" value="UniProtKB-EC"/>
</dbReference>
<dbReference type="PROSITE" id="PS00383">
    <property type="entry name" value="TYR_PHOSPHATASE_1"/>
    <property type="match status" value="1"/>
</dbReference>
<dbReference type="PRINTS" id="PR00700">
    <property type="entry name" value="PRTYPHPHTASE"/>
</dbReference>
<dbReference type="SMART" id="SM00194">
    <property type="entry name" value="PTPc"/>
    <property type="match status" value="2"/>
</dbReference>
<keyword evidence="9" id="KW-1185">Reference proteome</keyword>
<dbReference type="InterPro" id="IPR003595">
    <property type="entry name" value="Tyr_Pase_cat"/>
</dbReference>
<protein>
    <recommendedName>
        <fullName evidence="2">protein-tyrosine-phosphatase</fullName>
        <ecNumber evidence="2">3.1.3.48</ecNumber>
    </recommendedName>
</protein>
<feature type="transmembrane region" description="Helical" evidence="6">
    <location>
        <begin position="340"/>
        <end position="362"/>
    </location>
</feature>
<dbReference type="PROSITE" id="PS50056">
    <property type="entry name" value="TYR_PHOSPHATASE_2"/>
    <property type="match status" value="1"/>
</dbReference>
<reference evidence="10" key="1">
    <citation type="submission" date="2025-08" db="UniProtKB">
        <authorList>
            <consortium name="RefSeq"/>
        </authorList>
    </citation>
    <scope>IDENTIFICATION</scope>
    <source>
        <tissue evidence="10">Whole sample</tissue>
    </source>
</reference>
<evidence type="ECO:0000256" key="6">
    <source>
        <dbReference type="SAM" id="Phobius"/>
    </source>
</evidence>
<evidence type="ECO:0000259" key="8">
    <source>
        <dbReference type="PROSITE" id="PS50056"/>
    </source>
</evidence>
<dbReference type="InterPro" id="IPR000742">
    <property type="entry name" value="EGF"/>
</dbReference>
<keyword evidence="6" id="KW-1133">Transmembrane helix</keyword>
<keyword evidence="6" id="KW-0812">Transmembrane</keyword>
<accession>A0A8B8BYH7</accession>
<dbReference type="Gene3D" id="2.60.120.260">
    <property type="entry name" value="Galactose-binding domain-like"/>
    <property type="match status" value="1"/>
</dbReference>
<dbReference type="Gene3D" id="3.90.190.10">
    <property type="entry name" value="Protein tyrosine phosphatase superfamily"/>
    <property type="match status" value="2"/>
</dbReference>
<keyword evidence="3" id="KW-0378">Hydrolase</keyword>
<dbReference type="InterPro" id="IPR000242">
    <property type="entry name" value="PTP_cat"/>
</dbReference>
<dbReference type="FunFam" id="3.90.190.10:FF:000102">
    <property type="entry name" value="Receptor-type tyrosine-protein phosphatase"/>
    <property type="match status" value="1"/>
</dbReference>
<dbReference type="RefSeq" id="XP_022308443.1">
    <property type="nucleotide sequence ID" value="XM_022452735.1"/>
</dbReference>
<dbReference type="PROSITE" id="PS50055">
    <property type="entry name" value="TYR_PHOSPHATASE_PTP"/>
    <property type="match status" value="2"/>
</dbReference>
<evidence type="ECO:0000256" key="4">
    <source>
        <dbReference type="ARBA" id="ARBA00022912"/>
    </source>
</evidence>
<dbReference type="EC" id="3.1.3.48" evidence="2"/>
<dbReference type="AlphaFoldDB" id="A0A8B8BYH7"/>
<feature type="domain" description="Tyrosine-protein phosphatase" evidence="7">
    <location>
        <begin position="770"/>
        <end position="1019"/>
    </location>
</feature>
<dbReference type="Gene3D" id="2.170.300.10">
    <property type="entry name" value="Tie2 ligand-binding domain superfamily"/>
    <property type="match status" value="1"/>
</dbReference>
<gene>
    <name evidence="10" type="primary">LOC111114446</name>
</gene>
<feature type="domain" description="Tyrosine-protein phosphatase" evidence="7">
    <location>
        <begin position="486"/>
        <end position="740"/>
    </location>
</feature>
<dbReference type="InterPro" id="IPR016130">
    <property type="entry name" value="Tyr_Pase_AS"/>
</dbReference>
<evidence type="ECO:0000313" key="9">
    <source>
        <dbReference type="Proteomes" id="UP000694844"/>
    </source>
</evidence>
<dbReference type="SMART" id="SM00404">
    <property type="entry name" value="PTPc_motif"/>
    <property type="match status" value="2"/>
</dbReference>
<dbReference type="InterPro" id="IPR029021">
    <property type="entry name" value="Prot-tyrosine_phosphatase-like"/>
</dbReference>
<dbReference type="CDD" id="cd00047">
    <property type="entry name" value="PTPc"/>
    <property type="match status" value="1"/>
</dbReference>
<dbReference type="InterPro" id="IPR050348">
    <property type="entry name" value="Protein-Tyr_Phosphatase"/>
</dbReference>
<organism evidence="9 10">
    <name type="scientific">Crassostrea virginica</name>
    <name type="common">Eastern oyster</name>
    <dbReference type="NCBI Taxonomy" id="6565"/>
    <lineage>
        <taxon>Eukaryota</taxon>
        <taxon>Metazoa</taxon>
        <taxon>Spiralia</taxon>
        <taxon>Lophotrochozoa</taxon>
        <taxon>Mollusca</taxon>
        <taxon>Bivalvia</taxon>
        <taxon>Autobranchia</taxon>
        <taxon>Pteriomorphia</taxon>
        <taxon>Ostreida</taxon>
        <taxon>Ostreoidea</taxon>
        <taxon>Ostreidae</taxon>
        <taxon>Crassostrea</taxon>
    </lineage>
</organism>
<evidence type="ECO:0000313" key="10">
    <source>
        <dbReference type="RefSeq" id="XP_022308443.1"/>
    </source>
</evidence>
<proteinExistence type="inferred from homology"/>
<comment type="similarity">
    <text evidence="1">Belongs to the protein-tyrosine phosphatase family.</text>
</comment>
<keyword evidence="6" id="KW-0472">Membrane</keyword>
<comment type="catalytic activity">
    <reaction evidence="5">
        <text>O-phospho-L-tyrosyl-[protein] + H2O = L-tyrosyl-[protein] + phosphate</text>
        <dbReference type="Rhea" id="RHEA:10684"/>
        <dbReference type="Rhea" id="RHEA-COMP:10136"/>
        <dbReference type="Rhea" id="RHEA-COMP:20101"/>
        <dbReference type="ChEBI" id="CHEBI:15377"/>
        <dbReference type="ChEBI" id="CHEBI:43474"/>
        <dbReference type="ChEBI" id="CHEBI:46858"/>
        <dbReference type="ChEBI" id="CHEBI:61978"/>
        <dbReference type="EC" id="3.1.3.48"/>
    </reaction>
</comment>
<dbReference type="PANTHER" id="PTHR19134">
    <property type="entry name" value="RECEPTOR-TYPE TYROSINE-PROTEIN PHOSPHATASE"/>
    <property type="match status" value="1"/>
</dbReference>
<feature type="domain" description="Tyrosine specific protein phosphatases" evidence="8">
    <location>
        <begin position="676"/>
        <end position="731"/>
    </location>
</feature>
<dbReference type="GeneID" id="111114446"/>
<dbReference type="InterPro" id="IPR000387">
    <property type="entry name" value="Tyr_Pase_dom"/>
</dbReference>
<evidence type="ECO:0000256" key="1">
    <source>
        <dbReference type="ARBA" id="ARBA00009580"/>
    </source>
</evidence>
<dbReference type="SUPFAM" id="SSF52799">
    <property type="entry name" value="(Phosphotyrosine protein) phosphatases II"/>
    <property type="match status" value="2"/>
</dbReference>
<dbReference type="PANTHER" id="PTHR19134:SF562">
    <property type="entry name" value="PROTEIN-TYROSINE-PHOSPHATASE"/>
    <property type="match status" value="1"/>
</dbReference>
<dbReference type="Pfam" id="PF00102">
    <property type="entry name" value="Y_phosphatase"/>
    <property type="match status" value="2"/>
</dbReference>
<sequence length="1031" mass="116414">MSTECSGDEYDSKTKSFLGFSLYISNTTTKKDGVLCFKDTNYTRATIPNPVIITCPYHGRYVFYYNNRTHPPYPDGYSSFAYTDLCEVEVFGCPSPGVYGENCSIPCPQNCQEGHCHIVEGTCLGCLPGYRGVMCIDECEQSTYGLECNQTCGNCSKGESCNHVNGSCLNGCDVGVIGERCDVECREGRFGQNCRHYCSRHCVIPGSCDRVTGHCIGGCKAGWKNAQCDQKCDGKMFGKNCEELCGKCFNDKQCDHINGSCMNRCNPGYYGITCTEECPDGLYGANCEKFCSPNCKEQGVCDRVTGHCEGGCQAGWTQIKCNSETVKPTHGQTDPERPSALIVAVLMTFFVIIAVVLLFFGLRRQGKQQCIDTPHIERQWNRTEPNDSNNTQEYEFSTFYTNDIQSYTEETTPKLECENASNKRNTGTPESSEAFLAKEHIPNDNEIDKLSTTSTNNKSSDNTHDILVNQMQKVIVEMKKCDNEGFKREYSMLSTGEIFSSDVGKRKENVSKNRYKTMLPYDHSRVILHGDNECPEYINASFIEDSTRDVAYIATQGPKENTVKDFWRLVWQQNITQIVMLTNLIENGKIKCCQYWPDCSNTELYGNITIENVSEKHYAFYITRKFVLSHKQQHMSRDIIQYHYTMWPDHGTPEPLNLAVFHNKVLRGSSEENVTPMVVHCSAGIGRTGTFIALDALYKEGKRTGKINVMKYVNTMRSCRMNMVQTCEQYMCIFIALNERFKAALETQSLSTFKDKVDRVIRYPQKQTCTEKEFEKLLRIRPEYTIDDYSESSQYLDHKDSILPLEKYMVYLTSSVANRGSYINAIAIPSYCQNNAFIVTHHLPPEDDVDFLRLLIDRESNVVICMNPLSPSESSKSWLPESSSDKMVEPFCVQRVAETERDVKVADIRILTKENLQHDVAIVEPKEIPGSDGTMDTYSLIGLVSYAMNLSTEGPITVVSKDGASLCGAFCAVFNCIQQINMDDSVDVFTTVRQLQTRRPEFCSTLDEYMLVTSALHGYIGTTSEKIYENL</sequence>
<evidence type="ECO:0000256" key="3">
    <source>
        <dbReference type="ARBA" id="ARBA00022801"/>
    </source>
</evidence>
<evidence type="ECO:0000256" key="2">
    <source>
        <dbReference type="ARBA" id="ARBA00013064"/>
    </source>
</evidence>
<dbReference type="Proteomes" id="UP000694844">
    <property type="component" value="Chromosome 9"/>
</dbReference>
<dbReference type="OrthoDB" id="6274266at2759"/>
<evidence type="ECO:0000256" key="5">
    <source>
        <dbReference type="ARBA" id="ARBA00051722"/>
    </source>
</evidence>
<evidence type="ECO:0000259" key="7">
    <source>
        <dbReference type="PROSITE" id="PS50055"/>
    </source>
</evidence>
<keyword evidence="4" id="KW-0904">Protein phosphatase</keyword>
<dbReference type="KEGG" id="cvn:111114446"/>
<name>A0A8B8BYH7_CRAVI</name>
<dbReference type="SMART" id="SM00181">
    <property type="entry name" value="EGF"/>
    <property type="match status" value="5"/>
</dbReference>